<feature type="compositionally biased region" description="Basic and acidic residues" evidence="1">
    <location>
        <begin position="472"/>
        <end position="484"/>
    </location>
</feature>
<evidence type="ECO:0000256" key="1">
    <source>
        <dbReference type="SAM" id="MobiDB-lite"/>
    </source>
</evidence>
<dbReference type="PANTHER" id="PTHR43143">
    <property type="entry name" value="METALLOPHOSPHOESTERASE, CALCINEURIN SUPERFAMILY"/>
    <property type="match status" value="1"/>
</dbReference>
<dbReference type="OrthoDB" id="9804511at2"/>
<dbReference type="Pfam" id="PF00149">
    <property type="entry name" value="Metallophos"/>
    <property type="match status" value="1"/>
</dbReference>
<keyword evidence="2" id="KW-0732">Signal</keyword>
<dbReference type="GO" id="GO:0016787">
    <property type="term" value="F:hydrolase activity"/>
    <property type="evidence" value="ECO:0007669"/>
    <property type="project" value="InterPro"/>
</dbReference>
<name>A0A840S4Z5_9BURK</name>
<dbReference type="EMBL" id="JACHHO010000002">
    <property type="protein sequence ID" value="MBB5204773.1"/>
    <property type="molecule type" value="Genomic_DNA"/>
</dbReference>
<feature type="signal peptide" evidence="2">
    <location>
        <begin position="1"/>
        <end position="21"/>
    </location>
</feature>
<dbReference type="Gene3D" id="3.60.21.10">
    <property type="match status" value="1"/>
</dbReference>
<feature type="domain" description="Calcineurin-like phosphoesterase" evidence="3">
    <location>
        <begin position="148"/>
        <end position="404"/>
    </location>
</feature>
<dbReference type="AlphaFoldDB" id="A0A840S4Z5"/>
<dbReference type="InterPro" id="IPR004843">
    <property type="entry name" value="Calcineurin-like_PHP"/>
</dbReference>
<protein>
    <recommendedName>
        <fullName evidence="3">Calcineurin-like phosphoesterase domain-containing protein</fullName>
    </recommendedName>
</protein>
<dbReference type="PANTHER" id="PTHR43143:SF1">
    <property type="entry name" value="SERINE_THREONINE-PROTEIN PHOSPHATASE CPPED1"/>
    <property type="match status" value="1"/>
</dbReference>
<feature type="chain" id="PRO_5032816716" description="Calcineurin-like phosphoesterase domain-containing protein" evidence="2">
    <location>
        <begin position="22"/>
        <end position="484"/>
    </location>
</feature>
<sequence>MPNRRAMALWGLVLGSSLAWAAWAQGRPVEGAEEPRGRPREGPAHQMVSLGAAPALDLVLGRPGPDRVLLSLFAREALSGLQLWRAEGEAPLRAEGVALALAAGEVKPLTLSGLKPNQRYRVELRRGGQTLATAQWHTARPAGQAFAFTISADSHLDQNTDAAQYQRSLAAVRALGPDFHIDLGDTFMVDKHSDRAAAEQQYLAQRQAFSQLGLPLFLVLGNHDGEDRKLLKQGADSLGLWAHQRRQHYFPNPEPDGFYSGIAQPDPLTGAPLRDHYAWTWGDALFVVLNPYWHAPPQAPGGGRGRRAEERWQLSLGEAQYRWLRQTLEGSRARHKFVFVHQLIGGRDRQGRGGVEAAGFGEWGGLNADGSPGLAQQRPGWPEALHPLFVRTGVTAVFKGHDHLYALQRRDGIVYQTVPQPGHGEGGPDPADYGYTEGLLRNSGGLLRVSVRPDGLDLDYLGTGSPGAPRLLHRETLSTPERRP</sequence>
<evidence type="ECO:0000313" key="4">
    <source>
        <dbReference type="EMBL" id="MBB5204773.1"/>
    </source>
</evidence>
<keyword evidence="5" id="KW-1185">Reference proteome</keyword>
<dbReference type="RefSeq" id="WP_138855581.1">
    <property type="nucleotide sequence ID" value="NZ_CP040709.1"/>
</dbReference>
<gene>
    <name evidence="4" type="ORF">HNQ51_002087</name>
</gene>
<feature type="region of interest" description="Disordered" evidence="1">
    <location>
        <begin position="460"/>
        <end position="484"/>
    </location>
</feature>
<evidence type="ECO:0000313" key="5">
    <source>
        <dbReference type="Proteomes" id="UP000554837"/>
    </source>
</evidence>
<proteinExistence type="predicted"/>
<dbReference type="InterPro" id="IPR029052">
    <property type="entry name" value="Metallo-depent_PP-like"/>
</dbReference>
<accession>A0A840S4Z5</accession>
<evidence type="ECO:0000256" key="2">
    <source>
        <dbReference type="SAM" id="SignalP"/>
    </source>
</evidence>
<comment type="caution">
    <text evidence="4">The sequence shown here is derived from an EMBL/GenBank/DDBJ whole genome shotgun (WGS) entry which is preliminary data.</text>
</comment>
<dbReference type="SUPFAM" id="SSF56300">
    <property type="entry name" value="Metallo-dependent phosphatases"/>
    <property type="match status" value="1"/>
</dbReference>
<dbReference type="InterPro" id="IPR051918">
    <property type="entry name" value="STPP_CPPED1"/>
</dbReference>
<dbReference type="Proteomes" id="UP000554837">
    <property type="component" value="Unassembled WGS sequence"/>
</dbReference>
<organism evidence="4 5">
    <name type="scientific">Inhella inkyongensis</name>
    <dbReference type="NCBI Taxonomy" id="392593"/>
    <lineage>
        <taxon>Bacteria</taxon>
        <taxon>Pseudomonadati</taxon>
        <taxon>Pseudomonadota</taxon>
        <taxon>Betaproteobacteria</taxon>
        <taxon>Burkholderiales</taxon>
        <taxon>Sphaerotilaceae</taxon>
        <taxon>Inhella</taxon>
    </lineage>
</organism>
<evidence type="ECO:0000259" key="3">
    <source>
        <dbReference type="Pfam" id="PF00149"/>
    </source>
</evidence>
<reference evidence="4 5" key="1">
    <citation type="submission" date="2020-08" db="EMBL/GenBank/DDBJ databases">
        <title>Genomic Encyclopedia of Type Strains, Phase IV (KMG-IV): sequencing the most valuable type-strain genomes for metagenomic binning, comparative biology and taxonomic classification.</title>
        <authorList>
            <person name="Goeker M."/>
        </authorList>
    </citation>
    <scope>NUCLEOTIDE SEQUENCE [LARGE SCALE GENOMIC DNA]</scope>
    <source>
        <strain evidence="4 5">DSM 23958</strain>
    </source>
</reference>